<organism evidence="2 3">
    <name type="scientific">Ornithinibacillus salinisoli</name>
    <dbReference type="NCBI Taxonomy" id="1848459"/>
    <lineage>
        <taxon>Bacteria</taxon>
        <taxon>Bacillati</taxon>
        <taxon>Bacillota</taxon>
        <taxon>Bacilli</taxon>
        <taxon>Bacillales</taxon>
        <taxon>Bacillaceae</taxon>
        <taxon>Ornithinibacillus</taxon>
    </lineage>
</organism>
<dbReference type="Proteomes" id="UP001597383">
    <property type="component" value="Unassembled WGS sequence"/>
</dbReference>
<evidence type="ECO:0000259" key="1">
    <source>
        <dbReference type="Pfam" id="PF08241"/>
    </source>
</evidence>
<keyword evidence="2" id="KW-0808">Transferase</keyword>
<name>A0ABW4VWB8_9BACI</name>
<reference evidence="3" key="1">
    <citation type="journal article" date="2019" name="Int. J. Syst. Evol. Microbiol.">
        <title>The Global Catalogue of Microorganisms (GCM) 10K type strain sequencing project: providing services to taxonomists for standard genome sequencing and annotation.</title>
        <authorList>
            <consortium name="The Broad Institute Genomics Platform"/>
            <consortium name="The Broad Institute Genome Sequencing Center for Infectious Disease"/>
            <person name="Wu L."/>
            <person name="Ma J."/>
        </authorList>
    </citation>
    <scope>NUCLEOTIDE SEQUENCE [LARGE SCALE GENOMIC DNA]</scope>
    <source>
        <strain evidence="3">R28</strain>
    </source>
</reference>
<protein>
    <submittedName>
        <fullName evidence="2">Class I SAM-dependent methyltransferase</fullName>
        <ecNumber evidence="2">2.1.1.-</ecNumber>
    </submittedName>
</protein>
<dbReference type="PANTHER" id="PTHR43591">
    <property type="entry name" value="METHYLTRANSFERASE"/>
    <property type="match status" value="1"/>
</dbReference>
<dbReference type="InterPro" id="IPR029063">
    <property type="entry name" value="SAM-dependent_MTases_sf"/>
</dbReference>
<evidence type="ECO:0000313" key="2">
    <source>
        <dbReference type="EMBL" id="MFD2043833.1"/>
    </source>
</evidence>
<dbReference type="GO" id="GO:0032259">
    <property type="term" value="P:methylation"/>
    <property type="evidence" value="ECO:0007669"/>
    <property type="project" value="UniProtKB-KW"/>
</dbReference>
<dbReference type="EC" id="2.1.1.-" evidence="2"/>
<dbReference type="Gene3D" id="3.40.50.150">
    <property type="entry name" value="Vaccinia Virus protein VP39"/>
    <property type="match status" value="1"/>
</dbReference>
<feature type="domain" description="Methyltransferase type 11" evidence="1">
    <location>
        <begin position="42"/>
        <end position="122"/>
    </location>
</feature>
<dbReference type="PANTHER" id="PTHR43591:SF24">
    <property type="entry name" value="2-METHOXY-6-POLYPRENYL-1,4-BENZOQUINOL METHYLASE, MITOCHONDRIAL"/>
    <property type="match status" value="1"/>
</dbReference>
<dbReference type="InterPro" id="IPR013216">
    <property type="entry name" value="Methyltransf_11"/>
</dbReference>
<keyword evidence="3" id="KW-1185">Reference proteome</keyword>
<keyword evidence="2" id="KW-0489">Methyltransferase</keyword>
<dbReference type="EMBL" id="JBHUHQ010000011">
    <property type="protein sequence ID" value="MFD2043833.1"/>
    <property type="molecule type" value="Genomic_DNA"/>
</dbReference>
<gene>
    <name evidence="2" type="ORF">ACFSJF_06085</name>
</gene>
<dbReference type="Pfam" id="PF08241">
    <property type="entry name" value="Methyltransf_11"/>
    <property type="match status" value="1"/>
</dbReference>
<dbReference type="RefSeq" id="WP_377555888.1">
    <property type="nucleotide sequence ID" value="NZ_JBHUHQ010000011.1"/>
</dbReference>
<dbReference type="SUPFAM" id="SSF53335">
    <property type="entry name" value="S-adenosyl-L-methionine-dependent methyltransferases"/>
    <property type="match status" value="1"/>
</dbReference>
<evidence type="ECO:0000313" key="3">
    <source>
        <dbReference type="Proteomes" id="UP001597383"/>
    </source>
</evidence>
<dbReference type="CDD" id="cd02440">
    <property type="entry name" value="AdoMet_MTases"/>
    <property type="match status" value="1"/>
</dbReference>
<comment type="caution">
    <text evidence="2">The sequence shown here is derived from an EMBL/GenBank/DDBJ whole genome shotgun (WGS) entry which is preliminary data.</text>
</comment>
<sequence length="255" mass="29100">MKIESPGFNYDEHGKKYSNYRQTDPRIEKYISEALGTAKTVLNVGAGAGSYEPTDRYVVAVEPSSSMRLQRVKANKVPAVIGTADSLPFDDDSFDAAMATLTVHHWPDLETGLKELRRVTKGQVIIMTYDPDALDVFWNSYYFSELIEVERARYPKIGRITKILGEDADIKEIPIPLDCQDGFQEAFYGRPEAFLEKEVRLSQSAWGFLTEELEEELVNRLKDDLHSGKWDEKFGFHREMPFYNGALRLIISSNK</sequence>
<dbReference type="GO" id="GO:0008168">
    <property type="term" value="F:methyltransferase activity"/>
    <property type="evidence" value="ECO:0007669"/>
    <property type="project" value="UniProtKB-KW"/>
</dbReference>
<proteinExistence type="predicted"/>
<accession>A0ABW4VWB8</accession>